<dbReference type="InterPro" id="IPR012340">
    <property type="entry name" value="NA-bd_OB-fold"/>
</dbReference>
<feature type="region of interest" description="Disordered" evidence="2">
    <location>
        <begin position="346"/>
        <end position="427"/>
    </location>
</feature>
<dbReference type="GO" id="GO:0044818">
    <property type="term" value="P:mitotic G2/M transition checkpoint"/>
    <property type="evidence" value="ECO:0007669"/>
    <property type="project" value="TreeGrafter"/>
</dbReference>
<dbReference type="Gene3D" id="2.40.50.140">
    <property type="entry name" value="Nucleic acid-binding proteins"/>
    <property type="match status" value="1"/>
</dbReference>
<dbReference type="PANTHER" id="PTHR13356:SF0">
    <property type="entry name" value="SOSS COMPLEX SUBUNIT B HOMOLOG"/>
    <property type="match status" value="1"/>
</dbReference>
<keyword evidence="4" id="KW-0732">Signal</keyword>
<dbReference type="GO" id="GO:0070876">
    <property type="term" value="C:SOSS complex"/>
    <property type="evidence" value="ECO:0007669"/>
    <property type="project" value="TreeGrafter"/>
</dbReference>
<comment type="caution">
    <text evidence="5">The sequence shown here is derived from an EMBL/GenBank/DDBJ whole genome shotgun (WGS) entry which is preliminary data.</text>
</comment>
<feature type="transmembrane region" description="Helical" evidence="3">
    <location>
        <begin position="171"/>
        <end position="193"/>
    </location>
</feature>
<evidence type="ECO:0000256" key="1">
    <source>
        <dbReference type="ARBA" id="ARBA00023125"/>
    </source>
</evidence>
<evidence type="ECO:0000313" key="5">
    <source>
        <dbReference type="EMBL" id="CAE1280400.1"/>
    </source>
</evidence>
<keyword evidence="3" id="KW-0812">Transmembrane</keyword>
<dbReference type="SUPFAM" id="SSF50249">
    <property type="entry name" value="Nucleic acid-binding proteins"/>
    <property type="match status" value="1"/>
</dbReference>
<dbReference type="InterPro" id="IPR051231">
    <property type="entry name" value="SOSS-B"/>
</dbReference>
<keyword evidence="1" id="KW-0238">DNA-binding</keyword>
<feature type="compositionally biased region" description="Basic and acidic residues" evidence="2">
    <location>
        <begin position="253"/>
        <end position="273"/>
    </location>
</feature>
<dbReference type="FunFam" id="2.40.50.140:FF:000072">
    <property type="entry name" value="SOSS complex subunit B2"/>
    <property type="match status" value="1"/>
</dbReference>
<dbReference type="GO" id="GO:0010212">
    <property type="term" value="P:response to ionizing radiation"/>
    <property type="evidence" value="ECO:0007669"/>
    <property type="project" value="TreeGrafter"/>
</dbReference>
<reference evidence="5" key="1">
    <citation type="submission" date="2021-01" db="EMBL/GenBank/DDBJ databases">
        <authorList>
            <person name="Li R."/>
            <person name="Bekaert M."/>
        </authorList>
    </citation>
    <scope>NUCLEOTIDE SEQUENCE</scope>
    <source>
        <strain evidence="5">Farmed</strain>
    </source>
</reference>
<dbReference type="CDD" id="cd04491">
    <property type="entry name" value="SoSSB_OBF"/>
    <property type="match status" value="1"/>
</dbReference>
<keyword evidence="3" id="KW-1133">Transmembrane helix</keyword>
<accession>A0A812CWM6</accession>
<name>A0A812CWM6_ACAPH</name>
<proteinExistence type="predicted"/>
<organism evidence="5 6">
    <name type="scientific">Acanthosepion pharaonis</name>
    <name type="common">Pharaoh cuttlefish</name>
    <name type="synonym">Sepia pharaonis</name>
    <dbReference type="NCBI Taxonomy" id="158019"/>
    <lineage>
        <taxon>Eukaryota</taxon>
        <taxon>Metazoa</taxon>
        <taxon>Spiralia</taxon>
        <taxon>Lophotrochozoa</taxon>
        <taxon>Mollusca</taxon>
        <taxon>Cephalopoda</taxon>
        <taxon>Coleoidea</taxon>
        <taxon>Decapodiformes</taxon>
        <taxon>Sepiida</taxon>
        <taxon>Sepiina</taxon>
        <taxon>Sepiidae</taxon>
        <taxon>Acanthosepion</taxon>
    </lineage>
</organism>
<feature type="chain" id="PRO_5032569853" evidence="4">
    <location>
        <begin position="24"/>
        <end position="427"/>
    </location>
</feature>
<evidence type="ECO:0000256" key="3">
    <source>
        <dbReference type="SAM" id="Phobius"/>
    </source>
</evidence>
<dbReference type="GO" id="GO:0005694">
    <property type="term" value="C:chromosome"/>
    <property type="evidence" value="ECO:0007669"/>
    <property type="project" value="UniProtKB-ARBA"/>
</dbReference>
<dbReference type="EMBL" id="CAHIKZ030002063">
    <property type="protein sequence ID" value="CAE1280400.1"/>
    <property type="molecule type" value="Genomic_DNA"/>
</dbReference>
<dbReference type="GO" id="GO:0003677">
    <property type="term" value="F:DNA binding"/>
    <property type="evidence" value="ECO:0007669"/>
    <property type="project" value="UniProtKB-KW"/>
</dbReference>
<sequence>MREISVFPAILWGLVIFFEPAVTQEEIFRCFKKNTDKPINITLNCKASQVVNVIDAKYGHNRWSACLSAVAPGDCTETMFEAEKCNKQKICKLSVNHIYSFKCGEINYFRIMYSCNEVSPLRILQNYQRTQLITTTRKISRKNLEILPSILPSTFWKRPTDSYKIDNSEKVIFAICLTVTGIALTVCLTVIVIQCCSKKRKKHNPVEMFDEISIVLTEMQHRPSGDGAPPDMSEGKDIDQSTELNPEDDNDSSLDRKIGKPTRTKDGHDVRSCKVADKSGSVNVSVWDEAGGLLQTGDICKLTKGYSSLWKGCLTLYTGKNGEITKIGEFTMQFSEVPNMSEANQEFKDLSGQRKSPPTEPPDNGSQQINQSGPNQTVASRPPQSGQTGATTGNGQMAPGTFNNRMPRPNIPRGGPAVNGRGRAVRR</sequence>
<dbReference type="PANTHER" id="PTHR13356">
    <property type="entry name" value="OB FOLD NUCLEIC ACID BINDING PROTEIN-RELATED"/>
    <property type="match status" value="1"/>
</dbReference>
<feature type="signal peptide" evidence="4">
    <location>
        <begin position="1"/>
        <end position="23"/>
    </location>
</feature>
<keyword evidence="3" id="KW-0472">Membrane</keyword>
<keyword evidence="6" id="KW-1185">Reference proteome</keyword>
<evidence type="ECO:0000313" key="6">
    <source>
        <dbReference type="Proteomes" id="UP000597762"/>
    </source>
</evidence>
<dbReference type="OrthoDB" id="295715at2759"/>
<feature type="compositionally biased region" description="Polar residues" evidence="2">
    <location>
        <begin position="364"/>
        <end position="395"/>
    </location>
</feature>
<dbReference type="Proteomes" id="UP000597762">
    <property type="component" value="Unassembled WGS sequence"/>
</dbReference>
<evidence type="ECO:0000256" key="2">
    <source>
        <dbReference type="SAM" id="MobiDB-lite"/>
    </source>
</evidence>
<dbReference type="GO" id="GO:0000724">
    <property type="term" value="P:double-strand break repair via homologous recombination"/>
    <property type="evidence" value="ECO:0007669"/>
    <property type="project" value="TreeGrafter"/>
</dbReference>
<dbReference type="AlphaFoldDB" id="A0A812CWM6"/>
<evidence type="ECO:0000256" key="4">
    <source>
        <dbReference type="SAM" id="SignalP"/>
    </source>
</evidence>
<gene>
    <name evidence="5" type="ORF">SPHA_42299</name>
</gene>
<protein>
    <submittedName>
        <fullName evidence="5">SOSS complex subunit B2,SOSS complex subunit B1,SOSS complex subunit B1-A,SOSS complex subunit B1-B</fullName>
    </submittedName>
</protein>
<feature type="region of interest" description="Disordered" evidence="2">
    <location>
        <begin position="220"/>
        <end position="273"/>
    </location>
</feature>